<evidence type="ECO:0008006" key="4">
    <source>
        <dbReference type="Google" id="ProtNLM"/>
    </source>
</evidence>
<feature type="signal peptide" evidence="1">
    <location>
        <begin position="1"/>
        <end position="20"/>
    </location>
</feature>
<dbReference type="Gene3D" id="2.30.30.40">
    <property type="entry name" value="SH3 Domains"/>
    <property type="match status" value="1"/>
</dbReference>
<dbReference type="Proteomes" id="UP000587991">
    <property type="component" value="Unassembled WGS sequence"/>
</dbReference>
<feature type="chain" id="PRO_5032696185" description="SH3b domain-containing protein" evidence="1">
    <location>
        <begin position="21"/>
        <end position="149"/>
    </location>
</feature>
<dbReference type="InterPro" id="IPR010466">
    <property type="entry name" value="DUF1058"/>
</dbReference>
<dbReference type="AlphaFoldDB" id="A0A847SBU3"/>
<evidence type="ECO:0000313" key="3">
    <source>
        <dbReference type="Proteomes" id="UP000587991"/>
    </source>
</evidence>
<dbReference type="RefSeq" id="WP_168876553.1">
    <property type="nucleotide sequence ID" value="NZ_JABAIM010000001.1"/>
</dbReference>
<organism evidence="2 3">
    <name type="scientific">Leeia aquatica</name>
    <dbReference type="NCBI Taxonomy" id="2725557"/>
    <lineage>
        <taxon>Bacteria</taxon>
        <taxon>Pseudomonadati</taxon>
        <taxon>Pseudomonadota</taxon>
        <taxon>Betaproteobacteria</taxon>
        <taxon>Neisseriales</taxon>
        <taxon>Leeiaceae</taxon>
        <taxon>Leeia</taxon>
    </lineage>
</organism>
<keyword evidence="3" id="KW-1185">Reference proteome</keyword>
<dbReference type="Pfam" id="PF06347">
    <property type="entry name" value="SH3_4"/>
    <property type="match status" value="2"/>
</dbReference>
<comment type="caution">
    <text evidence="2">The sequence shown here is derived from an EMBL/GenBank/DDBJ whole genome shotgun (WGS) entry which is preliminary data.</text>
</comment>
<reference evidence="2 3" key="1">
    <citation type="submission" date="2020-04" db="EMBL/GenBank/DDBJ databases">
        <title>Draft genome of Leeia sp. IMCC25680.</title>
        <authorList>
            <person name="Song J."/>
            <person name="Cho J.-C."/>
        </authorList>
    </citation>
    <scope>NUCLEOTIDE SEQUENCE [LARGE SCALE GENOMIC DNA]</scope>
    <source>
        <strain evidence="2 3">IMCC25680</strain>
    </source>
</reference>
<dbReference type="EMBL" id="JABAIM010000001">
    <property type="protein sequence ID" value="NLR74986.1"/>
    <property type="molecule type" value="Genomic_DNA"/>
</dbReference>
<gene>
    <name evidence="2" type="ORF">HF682_07425</name>
</gene>
<evidence type="ECO:0000256" key="1">
    <source>
        <dbReference type="SAM" id="SignalP"/>
    </source>
</evidence>
<sequence>MPDRRLLALGLLLWASVASATEYRSASSRAAVLYDAPNASARKLYVVNQGYPAEVLITQGDWVKLRDRSGSLAWGQKSEWSSKRTVLVNVAQLDMRSKPEAAGSVVARVSRDVVLELLPIGKEAQPGWLQVRHRDGVTGWVRLADVWGA</sequence>
<name>A0A847SBU3_9NEIS</name>
<proteinExistence type="predicted"/>
<protein>
    <recommendedName>
        <fullName evidence="4">SH3b domain-containing protein</fullName>
    </recommendedName>
</protein>
<accession>A0A847SBU3</accession>
<keyword evidence="1" id="KW-0732">Signal</keyword>
<evidence type="ECO:0000313" key="2">
    <source>
        <dbReference type="EMBL" id="NLR74986.1"/>
    </source>
</evidence>